<name>A0A830DXL1_9EURY</name>
<feature type="transmembrane region" description="Helical" evidence="1">
    <location>
        <begin position="43"/>
        <end position="75"/>
    </location>
</feature>
<evidence type="ECO:0000313" key="2">
    <source>
        <dbReference type="EMBL" id="GGC72669.1"/>
    </source>
</evidence>
<accession>A0A830DXL1</accession>
<protein>
    <submittedName>
        <fullName evidence="2">Uncharacterized protein</fullName>
    </submittedName>
</protein>
<gene>
    <name evidence="2" type="ORF">GCM10007209_38280</name>
</gene>
<reference evidence="2" key="1">
    <citation type="journal article" date="2014" name="Int. J. Syst. Evol. Microbiol.">
        <title>Complete genome sequence of Corynebacterium casei LMG S-19264T (=DSM 44701T), isolated from a smear-ripened cheese.</title>
        <authorList>
            <consortium name="US DOE Joint Genome Institute (JGI-PGF)"/>
            <person name="Walter F."/>
            <person name="Albersmeier A."/>
            <person name="Kalinowski J."/>
            <person name="Ruckert C."/>
        </authorList>
    </citation>
    <scope>NUCLEOTIDE SEQUENCE</scope>
    <source>
        <strain evidence="2">CCM 7217</strain>
    </source>
</reference>
<organism evidence="2 3">
    <name type="scientific">Haloferax sulfurifontis</name>
    <dbReference type="NCBI Taxonomy" id="255616"/>
    <lineage>
        <taxon>Archaea</taxon>
        <taxon>Methanobacteriati</taxon>
        <taxon>Methanobacteriota</taxon>
        <taxon>Stenosarchaea group</taxon>
        <taxon>Halobacteria</taxon>
        <taxon>Halobacteriales</taxon>
        <taxon>Haloferacaceae</taxon>
        <taxon>Haloferax</taxon>
    </lineage>
</organism>
<comment type="caution">
    <text evidence="2">The sequence shown here is derived from an EMBL/GenBank/DDBJ whole genome shotgun (WGS) entry which is preliminary data.</text>
</comment>
<dbReference type="Proteomes" id="UP000646833">
    <property type="component" value="Unassembled WGS sequence"/>
</dbReference>
<reference evidence="2" key="2">
    <citation type="submission" date="2020-09" db="EMBL/GenBank/DDBJ databases">
        <authorList>
            <person name="Sun Q."/>
            <person name="Sedlacek I."/>
        </authorList>
    </citation>
    <scope>NUCLEOTIDE SEQUENCE</scope>
    <source>
        <strain evidence="2">CCM 7217</strain>
    </source>
</reference>
<sequence length="89" mass="9527">MTAATLALGFGGIILGVVAGEFVARRYGGTARVYGDLSQALYAAFMLVIVFALAFAGGIYTIIAILLTILYYSIFRTRTNDVRRKINGG</sequence>
<evidence type="ECO:0000313" key="3">
    <source>
        <dbReference type="Proteomes" id="UP000646833"/>
    </source>
</evidence>
<evidence type="ECO:0000256" key="1">
    <source>
        <dbReference type="SAM" id="Phobius"/>
    </source>
</evidence>
<dbReference type="RefSeq" id="WP_007273977.1">
    <property type="nucleotide sequence ID" value="NZ_BMCI01000011.1"/>
</dbReference>
<dbReference type="EMBL" id="BMCI01000011">
    <property type="protein sequence ID" value="GGC72669.1"/>
    <property type="molecule type" value="Genomic_DNA"/>
</dbReference>
<keyword evidence="1" id="KW-0472">Membrane</keyword>
<keyword evidence="1" id="KW-1133">Transmembrane helix</keyword>
<dbReference type="AlphaFoldDB" id="A0A830DXL1"/>
<proteinExistence type="predicted"/>
<keyword evidence="1" id="KW-0812">Transmembrane</keyword>